<dbReference type="InterPro" id="IPR012340">
    <property type="entry name" value="NA-bd_OB-fold"/>
</dbReference>
<evidence type="ECO:0000313" key="5">
    <source>
        <dbReference type="Proteomes" id="UP000694846"/>
    </source>
</evidence>
<dbReference type="PANTHER" id="PTHR24088:SF0">
    <property type="entry name" value="SMALL RIBOSOMAL SUBUNIT PROTEIN US17M"/>
    <property type="match status" value="1"/>
</dbReference>
<protein>
    <submittedName>
        <fullName evidence="4 6">28S ribosomal protein S17</fullName>
    </submittedName>
</protein>
<evidence type="ECO:0000256" key="2">
    <source>
        <dbReference type="ARBA" id="ARBA00022980"/>
    </source>
</evidence>
<gene>
    <name evidence="4" type="primary">MRPS17</name>
    <name evidence="6" type="synonym">LOC112692670</name>
    <name evidence="4" type="ORF">g.118922</name>
</gene>
<dbReference type="GO" id="GO:0003735">
    <property type="term" value="F:structural constituent of ribosome"/>
    <property type="evidence" value="ECO:0007669"/>
    <property type="project" value="InterPro"/>
</dbReference>
<reference evidence="6" key="2">
    <citation type="submission" date="2025-04" db="UniProtKB">
        <authorList>
            <consortium name="RefSeq"/>
        </authorList>
    </citation>
    <scope>IDENTIFICATION</scope>
    <source>
        <tissue evidence="6">Whole body</tissue>
    </source>
</reference>
<evidence type="ECO:0000256" key="1">
    <source>
        <dbReference type="ARBA" id="ARBA00010254"/>
    </source>
</evidence>
<dbReference type="Pfam" id="PF00366">
    <property type="entry name" value="Ribosomal_S17"/>
    <property type="match status" value="1"/>
</dbReference>
<dbReference type="InterPro" id="IPR039193">
    <property type="entry name" value="Ribosomal_uS17m_metazoa"/>
</dbReference>
<comment type="similarity">
    <text evidence="1">Belongs to the universal ribosomal protein uS17 family.</text>
</comment>
<keyword evidence="3" id="KW-0687">Ribonucleoprotein</keyword>
<name>A0A2S2QA89_9HEMI</name>
<dbReference type="PANTHER" id="PTHR24088">
    <property type="entry name" value="28S RIBOSOMAL PROTEIN S17, MITOCHONDRIAL"/>
    <property type="match status" value="1"/>
</dbReference>
<dbReference type="Gene3D" id="2.40.50.140">
    <property type="entry name" value="Nucleic acid-binding proteins"/>
    <property type="match status" value="1"/>
</dbReference>
<dbReference type="GO" id="GO:0032543">
    <property type="term" value="P:mitochondrial translation"/>
    <property type="evidence" value="ECO:0007669"/>
    <property type="project" value="TreeGrafter"/>
</dbReference>
<dbReference type="RefSeq" id="XP_025423192.1">
    <property type="nucleotide sequence ID" value="XM_025567407.1"/>
</dbReference>
<dbReference type="SUPFAM" id="SSF50249">
    <property type="entry name" value="Nucleic acid-binding proteins"/>
    <property type="match status" value="1"/>
</dbReference>
<evidence type="ECO:0000313" key="4">
    <source>
        <dbReference type="EMBL" id="MBY74653.1"/>
    </source>
</evidence>
<keyword evidence="2 4" id="KW-0689">Ribosomal protein</keyword>
<accession>A0A2S2QA89</accession>
<reference evidence="4" key="1">
    <citation type="submission" date="2018-04" db="EMBL/GenBank/DDBJ databases">
        <title>Transcriptome assembly of Sipha flava.</title>
        <authorList>
            <person name="Scully E.D."/>
            <person name="Geib S.M."/>
            <person name="Palmer N.A."/>
            <person name="Koch K."/>
            <person name="Bradshaw J."/>
            <person name="Heng-Moss T."/>
            <person name="Sarath G."/>
        </authorList>
    </citation>
    <scope>NUCLEOTIDE SEQUENCE</scope>
</reference>
<evidence type="ECO:0000256" key="3">
    <source>
        <dbReference type="ARBA" id="ARBA00023274"/>
    </source>
</evidence>
<keyword evidence="5" id="KW-1185">Reference proteome</keyword>
<dbReference type="OrthoDB" id="274752at2759"/>
<proteinExistence type="inferred from homology"/>
<evidence type="ECO:0000313" key="6">
    <source>
        <dbReference type="RefSeq" id="XP_025423192.1"/>
    </source>
</evidence>
<dbReference type="AlphaFoldDB" id="A0A2S2QA89"/>
<organism evidence="4">
    <name type="scientific">Sipha flava</name>
    <name type="common">yellow sugarcane aphid</name>
    <dbReference type="NCBI Taxonomy" id="143950"/>
    <lineage>
        <taxon>Eukaryota</taxon>
        <taxon>Metazoa</taxon>
        <taxon>Ecdysozoa</taxon>
        <taxon>Arthropoda</taxon>
        <taxon>Hexapoda</taxon>
        <taxon>Insecta</taxon>
        <taxon>Pterygota</taxon>
        <taxon>Neoptera</taxon>
        <taxon>Paraneoptera</taxon>
        <taxon>Hemiptera</taxon>
        <taxon>Sternorrhyncha</taxon>
        <taxon>Aphidomorpha</taxon>
        <taxon>Aphidoidea</taxon>
        <taxon>Aphididae</taxon>
        <taxon>Sipha</taxon>
    </lineage>
</organism>
<sequence>MSLIAATRSLILMGRCVPSVKQNASKIIVKKLELDQNLLMYFNKDEVYYAHDPEQQCKTGDVVLIQELPEKLTTYITHKVLKVVYPLGDVTDPITNKKVAGLRCGSVRYRDDLDEIDQLYGPTKERFDYKSAPERGWQEDNKDFSHKDSYIKYHESGEEQPYSVPR</sequence>
<dbReference type="EMBL" id="GGMS01005450">
    <property type="protein sequence ID" value="MBY74653.1"/>
    <property type="molecule type" value="Transcribed_RNA"/>
</dbReference>
<dbReference type="GO" id="GO:0005763">
    <property type="term" value="C:mitochondrial small ribosomal subunit"/>
    <property type="evidence" value="ECO:0007669"/>
    <property type="project" value="InterPro"/>
</dbReference>
<dbReference type="Proteomes" id="UP000694846">
    <property type="component" value="Unplaced"/>
</dbReference>
<dbReference type="InterPro" id="IPR000266">
    <property type="entry name" value="Ribosomal_uS17"/>
</dbReference>